<dbReference type="EMBL" id="VOOR01000007">
    <property type="protein sequence ID" value="TXB66500.1"/>
    <property type="molecule type" value="Genomic_DNA"/>
</dbReference>
<reference evidence="1 2" key="1">
    <citation type="submission" date="2019-08" db="EMBL/GenBank/DDBJ databases">
        <title>Genome of Phaeodactylibacter luteus.</title>
        <authorList>
            <person name="Bowman J.P."/>
        </authorList>
    </citation>
    <scope>NUCLEOTIDE SEQUENCE [LARGE SCALE GENOMIC DNA]</scope>
    <source>
        <strain evidence="1 2">KCTC 42180</strain>
    </source>
</reference>
<accession>A0A5C6RXZ8</accession>
<keyword evidence="2" id="KW-1185">Reference proteome</keyword>
<dbReference type="AlphaFoldDB" id="A0A5C6RXZ8"/>
<comment type="caution">
    <text evidence="1">The sequence shown here is derived from an EMBL/GenBank/DDBJ whole genome shotgun (WGS) entry which is preliminary data.</text>
</comment>
<evidence type="ECO:0000313" key="1">
    <source>
        <dbReference type="EMBL" id="TXB66500.1"/>
    </source>
</evidence>
<gene>
    <name evidence="1" type="ORF">FRY97_04730</name>
</gene>
<evidence type="ECO:0000313" key="2">
    <source>
        <dbReference type="Proteomes" id="UP000321580"/>
    </source>
</evidence>
<organism evidence="1 2">
    <name type="scientific">Phaeodactylibacter luteus</name>
    <dbReference type="NCBI Taxonomy" id="1564516"/>
    <lineage>
        <taxon>Bacteria</taxon>
        <taxon>Pseudomonadati</taxon>
        <taxon>Bacteroidota</taxon>
        <taxon>Saprospiria</taxon>
        <taxon>Saprospirales</taxon>
        <taxon>Haliscomenobacteraceae</taxon>
        <taxon>Phaeodactylibacter</taxon>
    </lineage>
</organism>
<dbReference type="Proteomes" id="UP000321580">
    <property type="component" value="Unassembled WGS sequence"/>
</dbReference>
<protein>
    <recommendedName>
        <fullName evidence="3">Tetratricopeptide repeat protein</fullName>
    </recommendedName>
</protein>
<proteinExistence type="predicted"/>
<dbReference type="RefSeq" id="WP_147166289.1">
    <property type="nucleotide sequence ID" value="NZ_VOOR01000007.1"/>
</dbReference>
<dbReference type="OrthoDB" id="1490979at2"/>
<evidence type="ECO:0008006" key="3">
    <source>
        <dbReference type="Google" id="ProtNLM"/>
    </source>
</evidence>
<name>A0A5C6RXZ8_9BACT</name>
<sequence>MHNSKLYAILRHFDKYEQNRCRKYITSPYFNRSDALASLYDHFTGHINGKAVKLGKEEVWEVLQPGSPYDDTRYRKYCSDLLKLVEGYLAQQVYEQNPIEQAAHFMQAVENRRIDALTATAMRTAKRISAKQKYRSADYYLHQYQIERQKYDLTEFENKRSDRTNIEDISKNLDLFYLAEKLRILCAGITQQTFVKVEYQFSLVNEILQELQQVDYSDYPPVALYYQIYLTLTESEKEEHYHKLKNLLNDYGHLFPAREAKDVLYMAAQNYCIRKINKGNRQFTQELFSLYQDLLSKDILTVDGELSPWYFKNIINISLRVGEYDWAEEFIKAYSPSLPEQVRENSLSYNLAQVFFFRKEYEKVLEQLRNVEYDDVAYNLGSKTMLLHTYYETDEIEPLHSLFESFRAYLNRHKDIPANRRKNYGNLIRFTRKLTRIVPGDHASVEKLRKELGETKNVASLNWLKEKLAELEH</sequence>